<dbReference type="AlphaFoldDB" id="A0A1Z5KG50"/>
<dbReference type="Proteomes" id="UP000198406">
    <property type="component" value="Unassembled WGS sequence"/>
</dbReference>
<feature type="domain" description="J" evidence="2">
    <location>
        <begin position="5"/>
        <end position="69"/>
    </location>
</feature>
<feature type="region of interest" description="Disordered" evidence="1">
    <location>
        <begin position="21"/>
        <end position="42"/>
    </location>
</feature>
<feature type="compositionally biased region" description="Basic and acidic residues" evidence="1">
    <location>
        <begin position="21"/>
        <end position="40"/>
    </location>
</feature>
<dbReference type="EMBL" id="BDSP01000223">
    <property type="protein sequence ID" value="GAX25290.1"/>
    <property type="molecule type" value="Genomic_DNA"/>
</dbReference>
<dbReference type="PANTHER" id="PTHR43948">
    <property type="entry name" value="DNAJ HOMOLOG SUBFAMILY B"/>
    <property type="match status" value="1"/>
</dbReference>
<dbReference type="OrthoDB" id="10250354at2759"/>
<dbReference type="GO" id="GO:0051082">
    <property type="term" value="F:unfolded protein binding"/>
    <property type="evidence" value="ECO:0007669"/>
    <property type="project" value="TreeGrafter"/>
</dbReference>
<gene>
    <name evidence="3" type="ORF">FisN_5Lh376</name>
</gene>
<dbReference type="Pfam" id="PF00226">
    <property type="entry name" value="DnaJ"/>
    <property type="match status" value="1"/>
</dbReference>
<dbReference type="SUPFAM" id="SSF46565">
    <property type="entry name" value="Chaperone J-domain"/>
    <property type="match status" value="1"/>
</dbReference>
<dbReference type="InterPro" id="IPR001623">
    <property type="entry name" value="DnaJ_domain"/>
</dbReference>
<sequence length="186" mass="21195">MTRSEALKELGLPSNRKYSEKDIKNAYRKRSLETHPDKGGSNEQFVRVAEAYEVLQGGSSGKPSFQFSGDSGFEEKMQHAEDMFFEMFEEYLETGQAVDIFIDKLFGSDSELSWTQRQFKAAITKIGRSLLQKAAKFLMESDSLTININGQAMTSADLREWKEKMKLRREQKKAGTARTEAPEKDL</sequence>
<dbReference type="GO" id="GO:0005634">
    <property type="term" value="C:nucleus"/>
    <property type="evidence" value="ECO:0007669"/>
    <property type="project" value="TreeGrafter"/>
</dbReference>
<evidence type="ECO:0000313" key="3">
    <source>
        <dbReference type="EMBL" id="GAX25290.1"/>
    </source>
</evidence>
<proteinExistence type="predicted"/>
<dbReference type="InterPro" id="IPR036869">
    <property type="entry name" value="J_dom_sf"/>
</dbReference>
<name>A0A1Z5KG50_FISSO</name>
<organism evidence="3 4">
    <name type="scientific">Fistulifera solaris</name>
    <name type="common">Oleaginous diatom</name>
    <dbReference type="NCBI Taxonomy" id="1519565"/>
    <lineage>
        <taxon>Eukaryota</taxon>
        <taxon>Sar</taxon>
        <taxon>Stramenopiles</taxon>
        <taxon>Ochrophyta</taxon>
        <taxon>Bacillariophyta</taxon>
        <taxon>Bacillariophyceae</taxon>
        <taxon>Bacillariophycidae</taxon>
        <taxon>Naviculales</taxon>
        <taxon>Naviculaceae</taxon>
        <taxon>Fistulifera</taxon>
    </lineage>
</organism>
<keyword evidence="4" id="KW-1185">Reference proteome</keyword>
<dbReference type="CDD" id="cd06257">
    <property type="entry name" value="DnaJ"/>
    <property type="match status" value="1"/>
</dbReference>
<dbReference type="GO" id="GO:0044183">
    <property type="term" value="F:protein folding chaperone"/>
    <property type="evidence" value="ECO:0007669"/>
    <property type="project" value="TreeGrafter"/>
</dbReference>
<evidence type="ECO:0000313" key="4">
    <source>
        <dbReference type="Proteomes" id="UP000198406"/>
    </source>
</evidence>
<dbReference type="SMART" id="SM00271">
    <property type="entry name" value="DnaJ"/>
    <property type="match status" value="1"/>
</dbReference>
<reference evidence="3 4" key="1">
    <citation type="journal article" date="2015" name="Plant Cell">
        <title>Oil accumulation by the oleaginous diatom Fistulifera solaris as revealed by the genome and transcriptome.</title>
        <authorList>
            <person name="Tanaka T."/>
            <person name="Maeda Y."/>
            <person name="Veluchamy A."/>
            <person name="Tanaka M."/>
            <person name="Abida H."/>
            <person name="Marechal E."/>
            <person name="Bowler C."/>
            <person name="Muto M."/>
            <person name="Sunaga Y."/>
            <person name="Tanaka M."/>
            <person name="Yoshino T."/>
            <person name="Taniguchi T."/>
            <person name="Fukuda Y."/>
            <person name="Nemoto M."/>
            <person name="Matsumoto M."/>
            <person name="Wong P.S."/>
            <person name="Aburatani S."/>
            <person name="Fujibuchi W."/>
        </authorList>
    </citation>
    <scope>NUCLEOTIDE SEQUENCE [LARGE SCALE GENOMIC DNA]</scope>
    <source>
        <strain evidence="3 4">JPCC DA0580</strain>
    </source>
</reference>
<dbReference type="GO" id="GO:0005737">
    <property type="term" value="C:cytoplasm"/>
    <property type="evidence" value="ECO:0007669"/>
    <property type="project" value="TreeGrafter"/>
</dbReference>
<accession>A0A1Z5KG50</accession>
<dbReference type="PANTHER" id="PTHR43948:SF14">
    <property type="entry name" value="PROTEIN DNAJ, PUTATIVE-RELATED"/>
    <property type="match status" value="1"/>
</dbReference>
<dbReference type="InParanoid" id="A0A1Z5KG50"/>
<protein>
    <recommendedName>
        <fullName evidence="2">J domain-containing protein</fullName>
    </recommendedName>
</protein>
<dbReference type="GO" id="GO:0051087">
    <property type="term" value="F:protein-folding chaperone binding"/>
    <property type="evidence" value="ECO:0007669"/>
    <property type="project" value="TreeGrafter"/>
</dbReference>
<dbReference type="Gene3D" id="1.10.287.110">
    <property type="entry name" value="DnaJ domain"/>
    <property type="match status" value="1"/>
</dbReference>
<dbReference type="PROSITE" id="PS50076">
    <property type="entry name" value="DNAJ_2"/>
    <property type="match status" value="1"/>
</dbReference>
<comment type="caution">
    <text evidence="3">The sequence shown here is derived from an EMBL/GenBank/DDBJ whole genome shotgun (WGS) entry which is preliminary data.</text>
</comment>
<evidence type="ECO:0000256" key="1">
    <source>
        <dbReference type="SAM" id="MobiDB-lite"/>
    </source>
</evidence>
<evidence type="ECO:0000259" key="2">
    <source>
        <dbReference type="PROSITE" id="PS50076"/>
    </source>
</evidence>